<reference evidence="1 2" key="1">
    <citation type="submission" date="2024-02" db="EMBL/GenBank/DDBJ databases">
        <title>Bacteria isolated from the canopy kelp, Nereocystis luetkeana.</title>
        <authorList>
            <person name="Pfister C.A."/>
            <person name="Younker I.T."/>
            <person name="Light S.H."/>
        </authorList>
    </citation>
    <scope>NUCLEOTIDE SEQUENCE [LARGE SCALE GENOMIC DNA]</scope>
    <source>
        <strain evidence="1 2">TI.2.07</strain>
    </source>
</reference>
<name>A0ABU9H7K5_9GAMM</name>
<dbReference type="RefSeq" id="WP_341626592.1">
    <property type="nucleotide sequence ID" value="NZ_JBAKBA010000002.1"/>
</dbReference>
<keyword evidence="2" id="KW-1185">Reference proteome</keyword>
<protein>
    <submittedName>
        <fullName evidence="1">Uncharacterized protein</fullName>
    </submittedName>
</protein>
<gene>
    <name evidence="1" type="ORF">V6255_01715</name>
</gene>
<sequence length="141" mass="15467">MIQALHLIGLYCPPNIASNEDQGETWIDGKGTVYKVDGKFIANLSTLYKNKQWQMYDIKTGKVTIISGARGVEVAGDPPLIPGFNNFYLECSLDEINGGIKKTVFIPTKPVLTSKPTQIKGRDNTGIALNAVLLGHQRHLI</sequence>
<dbReference type="Proteomes" id="UP001366060">
    <property type="component" value="Unassembled WGS sequence"/>
</dbReference>
<comment type="caution">
    <text evidence="1">The sequence shown here is derived from an EMBL/GenBank/DDBJ whole genome shotgun (WGS) entry which is preliminary data.</text>
</comment>
<evidence type="ECO:0000313" key="2">
    <source>
        <dbReference type="Proteomes" id="UP001366060"/>
    </source>
</evidence>
<accession>A0ABU9H7K5</accession>
<proteinExistence type="predicted"/>
<evidence type="ECO:0000313" key="1">
    <source>
        <dbReference type="EMBL" id="MEL0657841.1"/>
    </source>
</evidence>
<organism evidence="1 2">
    <name type="scientific">Psychromonas arctica</name>
    <dbReference type="NCBI Taxonomy" id="168275"/>
    <lineage>
        <taxon>Bacteria</taxon>
        <taxon>Pseudomonadati</taxon>
        <taxon>Pseudomonadota</taxon>
        <taxon>Gammaproteobacteria</taxon>
        <taxon>Alteromonadales</taxon>
        <taxon>Psychromonadaceae</taxon>
        <taxon>Psychromonas</taxon>
    </lineage>
</organism>
<dbReference type="EMBL" id="JBAKBA010000002">
    <property type="protein sequence ID" value="MEL0657841.1"/>
    <property type="molecule type" value="Genomic_DNA"/>
</dbReference>